<proteinExistence type="predicted"/>
<dbReference type="AlphaFoldDB" id="A0A367ZTF0"/>
<dbReference type="PANTHER" id="PTHR21184">
    <property type="entry name" value="MENORIN (DENDRITIC BRANCHING PROTEIN)"/>
    <property type="match status" value="1"/>
</dbReference>
<accession>A0A367ZTF0</accession>
<comment type="caution">
    <text evidence="4">The sequence shown here is derived from an EMBL/GenBank/DDBJ whole genome shotgun (WGS) entry which is preliminary data.</text>
</comment>
<organism evidence="4 5">
    <name type="scientific">Candidatus Ozemobacter sibiricus</name>
    <dbReference type="NCBI Taxonomy" id="2268124"/>
    <lineage>
        <taxon>Bacteria</taxon>
        <taxon>Candidatus Ozemobacteria</taxon>
        <taxon>Candidatus Ozemobacterales</taxon>
        <taxon>Candidatus Ozemobacteraceae</taxon>
        <taxon>Candidatus Ozemobacter</taxon>
    </lineage>
</organism>
<feature type="chain" id="PRO_5016876047" description="Menorin-like domain-containing protein" evidence="2">
    <location>
        <begin position="34"/>
        <end position="389"/>
    </location>
</feature>
<dbReference type="PROSITE" id="PS51257">
    <property type="entry name" value="PROKAR_LIPOPROTEIN"/>
    <property type="match status" value="1"/>
</dbReference>
<dbReference type="Pfam" id="PF10223">
    <property type="entry name" value="Menorin_N"/>
    <property type="match status" value="1"/>
</dbReference>
<feature type="signal peptide" evidence="2">
    <location>
        <begin position="1"/>
        <end position="33"/>
    </location>
</feature>
<evidence type="ECO:0000313" key="5">
    <source>
        <dbReference type="Proteomes" id="UP000252355"/>
    </source>
</evidence>
<sequence>MRQRTPFGLRSALSFALVVAWFGAACLGASAQAATPFQDAIVQPPHAGETTAPEAAGPPPAAAPFDEPARAGSRSWLDKAKGLWDKATGQVQQWTATARHWFGEARRFLAEIFHLPGWISQARLSERRRAELLALARARPDLAWPPGRDIARARNAHRTNTYGELKAALSGPYDWLECDVRLEGPLRDHLPIPGERRPITAHDPYQTNGLLFEDWVKIANASGRGLKLDFKANAAIAPCIALLQKEGVDPRRLIMNIGIPDPGPGQAGDRPGALRTQPVSDDRLTAIRRAFPQCLINLSPGVQTTTPDGHYTARQVDQMIRYARAAGPPVMFPLRAEMVTREIVQALKPYGKIAIWNSPSTYHPADVEAEIRKFREWGVDGMIDIMTGH</sequence>
<evidence type="ECO:0000259" key="3">
    <source>
        <dbReference type="Pfam" id="PF10223"/>
    </source>
</evidence>
<feature type="compositionally biased region" description="Low complexity" evidence="1">
    <location>
        <begin position="44"/>
        <end position="55"/>
    </location>
</feature>
<feature type="domain" description="Menorin-like" evidence="3">
    <location>
        <begin position="149"/>
        <end position="345"/>
    </location>
</feature>
<keyword evidence="2" id="KW-0732">Signal</keyword>
<reference evidence="4 5" key="1">
    <citation type="submission" date="2018-05" db="EMBL/GenBank/DDBJ databases">
        <title>A metagenomic window into the 2 km-deep terrestrial subsurface aquifer revealed taxonomically and functionally diverse microbial community comprising novel uncultured bacterial lineages.</title>
        <authorList>
            <person name="Kadnikov V.V."/>
            <person name="Mardanov A.V."/>
            <person name="Beletsky A.V."/>
            <person name="Banks D."/>
            <person name="Pimenov N.V."/>
            <person name="Frank Y.A."/>
            <person name="Karnachuk O.V."/>
            <person name="Ravin N.V."/>
        </authorList>
    </citation>
    <scope>NUCLEOTIDE SEQUENCE [LARGE SCALE GENOMIC DNA]</scope>
    <source>
        <strain evidence="4">BY5</strain>
    </source>
</reference>
<evidence type="ECO:0000256" key="2">
    <source>
        <dbReference type="SAM" id="SignalP"/>
    </source>
</evidence>
<protein>
    <recommendedName>
        <fullName evidence="3">Menorin-like domain-containing protein</fullName>
    </recommendedName>
</protein>
<dbReference type="Proteomes" id="UP000252355">
    <property type="component" value="Unassembled WGS sequence"/>
</dbReference>
<gene>
    <name evidence="4" type="ORF">OZSIB_2294</name>
</gene>
<feature type="region of interest" description="Disordered" evidence="1">
    <location>
        <begin position="43"/>
        <end position="70"/>
    </location>
</feature>
<name>A0A367ZTF0_9BACT</name>
<dbReference type="GO" id="GO:0005615">
    <property type="term" value="C:extracellular space"/>
    <property type="evidence" value="ECO:0007669"/>
    <property type="project" value="TreeGrafter"/>
</dbReference>
<dbReference type="PANTHER" id="PTHR21184:SF6">
    <property type="entry name" value="CONSERVED PLASMA MEMBRANE PROTEIN"/>
    <property type="match status" value="1"/>
</dbReference>
<dbReference type="InterPro" id="IPR019356">
    <property type="entry name" value="Menorin_dom"/>
</dbReference>
<evidence type="ECO:0000313" key="4">
    <source>
        <dbReference type="EMBL" id="RCK81425.1"/>
    </source>
</evidence>
<evidence type="ECO:0000256" key="1">
    <source>
        <dbReference type="SAM" id="MobiDB-lite"/>
    </source>
</evidence>
<dbReference type="EMBL" id="QOQW01000002">
    <property type="protein sequence ID" value="RCK81425.1"/>
    <property type="molecule type" value="Genomic_DNA"/>
</dbReference>